<protein>
    <submittedName>
        <fullName evidence="1">Uncharacterized protein</fullName>
    </submittedName>
</protein>
<evidence type="ECO:0000313" key="2">
    <source>
        <dbReference type="Proteomes" id="UP001454036"/>
    </source>
</evidence>
<dbReference type="AlphaFoldDB" id="A0AAV3Q274"/>
<dbReference type="PANTHER" id="PTHR35218">
    <property type="entry name" value="RNASE H DOMAIN-CONTAINING PROTEIN"/>
    <property type="match status" value="1"/>
</dbReference>
<organism evidence="1 2">
    <name type="scientific">Lithospermum erythrorhizon</name>
    <name type="common">Purple gromwell</name>
    <name type="synonym">Lithospermum officinale var. erythrorhizon</name>
    <dbReference type="NCBI Taxonomy" id="34254"/>
    <lineage>
        <taxon>Eukaryota</taxon>
        <taxon>Viridiplantae</taxon>
        <taxon>Streptophyta</taxon>
        <taxon>Embryophyta</taxon>
        <taxon>Tracheophyta</taxon>
        <taxon>Spermatophyta</taxon>
        <taxon>Magnoliopsida</taxon>
        <taxon>eudicotyledons</taxon>
        <taxon>Gunneridae</taxon>
        <taxon>Pentapetalae</taxon>
        <taxon>asterids</taxon>
        <taxon>lamiids</taxon>
        <taxon>Boraginales</taxon>
        <taxon>Boraginaceae</taxon>
        <taxon>Boraginoideae</taxon>
        <taxon>Lithospermeae</taxon>
        <taxon>Lithospermum</taxon>
    </lineage>
</organism>
<dbReference type="Gene3D" id="3.60.10.10">
    <property type="entry name" value="Endonuclease/exonuclease/phosphatase"/>
    <property type="match status" value="1"/>
</dbReference>
<sequence>MGASSSSKKIYHPFFKAEGSVNKNKKPSISIDGFEASSESGTAASPISINTLGWNCRGLGHPRAVRALQHFVKTHKPNIIFLMKTRLWKQEWEDIKYKLKMPNAFLVQARGRKGDLDLLWPREMNITILSF</sequence>
<dbReference type="PANTHER" id="PTHR35218:SF9">
    <property type="entry name" value="ENDONUCLEASE_EXONUCLEASE_PHOSPHATASE DOMAIN-CONTAINING PROTEIN"/>
    <property type="match status" value="1"/>
</dbReference>
<keyword evidence="2" id="KW-1185">Reference proteome</keyword>
<dbReference type="Proteomes" id="UP001454036">
    <property type="component" value="Unassembled WGS sequence"/>
</dbReference>
<accession>A0AAV3Q274</accession>
<reference evidence="1 2" key="1">
    <citation type="submission" date="2024-01" db="EMBL/GenBank/DDBJ databases">
        <title>The complete chloroplast genome sequence of Lithospermum erythrorhizon: insights into the phylogenetic relationship among Boraginaceae species and the maternal lineages of purple gromwells.</title>
        <authorList>
            <person name="Okada T."/>
            <person name="Watanabe K."/>
        </authorList>
    </citation>
    <scope>NUCLEOTIDE SEQUENCE [LARGE SCALE GENOMIC DNA]</scope>
</reference>
<gene>
    <name evidence="1" type="ORF">LIER_15263</name>
</gene>
<evidence type="ECO:0000313" key="1">
    <source>
        <dbReference type="EMBL" id="GAA0158167.1"/>
    </source>
</evidence>
<proteinExistence type="predicted"/>
<dbReference type="EMBL" id="BAABME010003276">
    <property type="protein sequence ID" value="GAA0158167.1"/>
    <property type="molecule type" value="Genomic_DNA"/>
</dbReference>
<name>A0AAV3Q274_LITER</name>
<comment type="caution">
    <text evidence="1">The sequence shown here is derived from an EMBL/GenBank/DDBJ whole genome shotgun (WGS) entry which is preliminary data.</text>
</comment>
<dbReference type="InterPro" id="IPR036691">
    <property type="entry name" value="Endo/exonu/phosph_ase_sf"/>
</dbReference>